<proteinExistence type="predicted"/>
<dbReference type="EMBL" id="JAPDNS010000001">
    <property type="protein sequence ID" value="MCW3483948.1"/>
    <property type="molecule type" value="Genomic_DNA"/>
</dbReference>
<keyword evidence="5 11" id="KW-0418">Kinase</keyword>
<evidence type="ECO:0000259" key="9">
    <source>
        <dbReference type="PROSITE" id="PS50109"/>
    </source>
</evidence>
<comment type="catalytic activity">
    <reaction evidence="1">
        <text>ATP + protein L-histidine = ADP + protein N-phospho-L-histidine.</text>
        <dbReference type="EC" id="2.7.13.3"/>
    </reaction>
</comment>
<dbReference type="InterPro" id="IPR003661">
    <property type="entry name" value="HisK_dim/P_dom"/>
</dbReference>
<dbReference type="Pfam" id="PF00072">
    <property type="entry name" value="Response_reg"/>
    <property type="match status" value="1"/>
</dbReference>
<evidence type="ECO:0000256" key="8">
    <source>
        <dbReference type="SAM" id="Phobius"/>
    </source>
</evidence>
<keyword evidence="8" id="KW-1133">Transmembrane helix</keyword>
<feature type="transmembrane region" description="Helical" evidence="8">
    <location>
        <begin position="58"/>
        <end position="75"/>
    </location>
</feature>
<evidence type="ECO:0000256" key="5">
    <source>
        <dbReference type="ARBA" id="ARBA00022777"/>
    </source>
</evidence>
<dbReference type="Gene3D" id="3.40.50.2300">
    <property type="match status" value="1"/>
</dbReference>
<dbReference type="Gene3D" id="3.30.565.10">
    <property type="entry name" value="Histidine kinase-like ATPase, C-terminal domain"/>
    <property type="match status" value="1"/>
</dbReference>
<dbReference type="SMART" id="SM00388">
    <property type="entry name" value="HisKA"/>
    <property type="match status" value="1"/>
</dbReference>
<dbReference type="Pfam" id="PF02518">
    <property type="entry name" value="HATPase_c"/>
    <property type="match status" value="1"/>
</dbReference>
<feature type="domain" description="Response regulatory" evidence="10">
    <location>
        <begin position="470"/>
        <end position="586"/>
    </location>
</feature>
<dbReference type="InterPro" id="IPR003594">
    <property type="entry name" value="HATPase_dom"/>
</dbReference>
<dbReference type="PANTHER" id="PTHR43047:SF72">
    <property type="entry name" value="OSMOSENSING HISTIDINE PROTEIN KINASE SLN1"/>
    <property type="match status" value="1"/>
</dbReference>
<dbReference type="Gene3D" id="1.10.287.130">
    <property type="match status" value="1"/>
</dbReference>
<feature type="transmembrane region" description="Helical" evidence="8">
    <location>
        <begin position="82"/>
        <end position="101"/>
    </location>
</feature>
<keyword evidence="8" id="KW-0472">Membrane</keyword>
<dbReference type="PRINTS" id="PR00344">
    <property type="entry name" value="BCTRLSENSOR"/>
</dbReference>
<evidence type="ECO:0000256" key="7">
    <source>
        <dbReference type="SAM" id="Coils"/>
    </source>
</evidence>
<feature type="transmembrane region" description="Helical" evidence="8">
    <location>
        <begin position="28"/>
        <end position="52"/>
    </location>
</feature>
<dbReference type="SUPFAM" id="SSF52172">
    <property type="entry name" value="CheY-like"/>
    <property type="match status" value="1"/>
</dbReference>
<keyword evidence="3 6" id="KW-0597">Phosphoprotein</keyword>
<sequence length="592" mass="66282">MKPSNVINQLCYIGLTPHLSKEQKRNLYTVNLVSIITALFAIFGTLAAYLFIFRTSQIFFAGCLEATAFVVVLLLNRYHHYGIAALLFYMLQNVAIIYFGVKMDHDSGVQQVGFFMIGLSFLRFQHKLQRAICIGITAFSILSIELNHLWQIVTPFPAMNNHAFSIRGIVFPIGIILNVLVIVLYEGNYKALLEIIRGNSEELRKQRDELDVRSKELERANVSKSIYVRETSHEMRQPFNTMLGAGQLLMAAPPDDAIGSYRPLIESLYSAGNQGLRIINNVLEMAKIEAGKFDEIHNEVFNFRAWLNQIVLANQYLANIYGSKIVLEVGNNMPTIMLGEKNKLSQIVTNLLANAIKFTSSNKNIVIKTKLINKDRWQLIVADEGCGIPANRLPLIFEPFVSDGNQCNSTGLGLPITKKLVDLLDGNIRVESREKAGTSFTLEFPFIQVDTKSVIIADAETLTCDLSHVKVLIIEDDRMNAHILKRFLAKICGHAIIAENGAEGIRMAALESPDIILLDSFLPDMTGKEILESLKQQDELSRIPVIMVSGEAIIETQRELIKAGAKEYITKPVVLKELQQAMIRSLPALRMS</sequence>
<evidence type="ECO:0000256" key="3">
    <source>
        <dbReference type="ARBA" id="ARBA00022553"/>
    </source>
</evidence>
<dbReference type="SMART" id="SM00448">
    <property type="entry name" value="REC"/>
    <property type="match status" value="1"/>
</dbReference>
<keyword evidence="4" id="KW-0808">Transferase</keyword>
<dbReference type="EC" id="2.7.13.3" evidence="2"/>
<dbReference type="SMART" id="SM00387">
    <property type="entry name" value="HATPase_c"/>
    <property type="match status" value="1"/>
</dbReference>
<evidence type="ECO:0000256" key="1">
    <source>
        <dbReference type="ARBA" id="ARBA00000085"/>
    </source>
</evidence>
<evidence type="ECO:0000256" key="4">
    <source>
        <dbReference type="ARBA" id="ARBA00022679"/>
    </source>
</evidence>
<comment type="caution">
    <text evidence="11">The sequence shown here is derived from an EMBL/GenBank/DDBJ whole genome shotgun (WGS) entry which is preliminary data.</text>
</comment>
<dbReference type="GO" id="GO:0016301">
    <property type="term" value="F:kinase activity"/>
    <property type="evidence" value="ECO:0007669"/>
    <property type="project" value="UniProtKB-KW"/>
</dbReference>
<evidence type="ECO:0000256" key="6">
    <source>
        <dbReference type="PROSITE-ProRule" id="PRU00169"/>
    </source>
</evidence>
<feature type="transmembrane region" description="Helical" evidence="8">
    <location>
        <begin position="164"/>
        <end position="185"/>
    </location>
</feature>
<feature type="coiled-coil region" evidence="7">
    <location>
        <begin position="193"/>
        <end position="220"/>
    </location>
</feature>
<evidence type="ECO:0000259" key="10">
    <source>
        <dbReference type="PROSITE" id="PS50110"/>
    </source>
</evidence>
<name>A0ABT3IJ32_9BACT</name>
<reference evidence="11 12" key="1">
    <citation type="submission" date="2022-10" db="EMBL/GenBank/DDBJ databases">
        <title>Chitinophaga nivalis PC15 sp. nov., isolated from Pyeongchang county, South Korea.</title>
        <authorList>
            <person name="Trinh H.N."/>
        </authorList>
    </citation>
    <scope>NUCLEOTIDE SEQUENCE [LARGE SCALE GENOMIC DNA]</scope>
    <source>
        <strain evidence="11 12">PC14</strain>
    </source>
</reference>
<dbReference type="InterPro" id="IPR036097">
    <property type="entry name" value="HisK_dim/P_sf"/>
</dbReference>
<dbReference type="InterPro" id="IPR036890">
    <property type="entry name" value="HATPase_C_sf"/>
</dbReference>
<dbReference type="PANTHER" id="PTHR43047">
    <property type="entry name" value="TWO-COMPONENT HISTIDINE PROTEIN KINASE"/>
    <property type="match status" value="1"/>
</dbReference>
<dbReference type="InterPro" id="IPR004358">
    <property type="entry name" value="Sig_transdc_His_kin-like_C"/>
</dbReference>
<dbReference type="Pfam" id="PF00512">
    <property type="entry name" value="HisKA"/>
    <property type="match status" value="1"/>
</dbReference>
<evidence type="ECO:0000313" key="12">
    <source>
        <dbReference type="Proteomes" id="UP001207742"/>
    </source>
</evidence>
<dbReference type="CDD" id="cd00082">
    <property type="entry name" value="HisKA"/>
    <property type="match status" value="1"/>
</dbReference>
<dbReference type="InterPro" id="IPR005467">
    <property type="entry name" value="His_kinase_dom"/>
</dbReference>
<gene>
    <name evidence="11" type="ORF">OL497_08595</name>
</gene>
<organism evidence="11 12">
    <name type="scientific">Chitinophaga nivalis</name>
    <dbReference type="NCBI Taxonomy" id="2991709"/>
    <lineage>
        <taxon>Bacteria</taxon>
        <taxon>Pseudomonadati</taxon>
        <taxon>Bacteroidota</taxon>
        <taxon>Chitinophagia</taxon>
        <taxon>Chitinophagales</taxon>
        <taxon>Chitinophagaceae</taxon>
        <taxon>Chitinophaga</taxon>
    </lineage>
</organism>
<feature type="modified residue" description="4-aspartylphosphate" evidence="6">
    <location>
        <position position="519"/>
    </location>
</feature>
<feature type="transmembrane region" description="Helical" evidence="8">
    <location>
        <begin position="131"/>
        <end position="152"/>
    </location>
</feature>
<dbReference type="PROSITE" id="PS50109">
    <property type="entry name" value="HIS_KIN"/>
    <property type="match status" value="1"/>
</dbReference>
<dbReference type="InterPro" id="IPR011006">
    <property type="entry name" value="CheY-like_superfamily"/>
</dbReference>
<keyword evidence="8" id="KW-0812">Transmembrane</keyword>
<dbReference type="CDD" id="cd00156">
    <property type="entry name" value="REC"/>
    <property type="match status" value="1"/>
</dbReference>
<dbReference type="SUPFAM" id="SSF47384">
    <property type="entry name" value="Homodimeric domain of signal transducing histidine kinase"/>
    <property type="match status" value="1"/>
</dbReference>
<keyword evidence="12" id="KW-1185">Reference proteome</keyword>
<accession>A0ABT3IJ32</accession>
<dbReference type="RefSeq" id="WP_264729467.1">
    <property type="nucleotide sequence ID" value="NZ_JAPDNR010000001.1"/>
</dbReference>
<keyword evidence="7" id="KW-0175">Coiled coil</keyword>
<feature type="domain" description="Histidine kinase" evidence="9">
    <location>
        <begin position="230"/>
        <end position="448"/>
    </location>
</feature>
<dbReference type="InterPro" id="IPR001789">
    <property type="entry name" value="Sig_transdc_resp-reg_receiver"/>
</dbReference>
<protein>
    <recommendedName>
        <fullName evidence="2">histidine kinase</fullName>
        <ecNumber evidence="2">2.7.13.3</ecNumber>
    </recommendedName>
</protein>
<evidence type="ECO:0000313" key="11">
    <source>
        <dbReference type="EMBL" id="MCW3483948.1"/>
    </source>
</evidence>
<dbReference type="SUPFAM" id="SSF55874">
    <property type="entry name" value="ATPase domain of HSP90 chaperone/DNA topoisomerase II/histidine kinase"/>
    <property type="match status" value="1"/>
</dbReference>
<dbReference type="PROSITE" id="PS50110">
    <property type="entry name" value="RESPONSE_REGULATORY"/>
    <property type="match status" value="1"/>
</dbReference>
<evidence type="ECO:0000256" key="2">
    <source>
        <dbReference type="ARBA" id="ARBA00012438"/>
    </source>
</evidence>
<dbReference type="Proteomes" id="UP001207742">
    <property type="component" value="Unassembled WGS sequence"/>
</dbReference>